<sequence length="190" mass="21695">MSDAHNLPKGVKAATRSFITSCPQFKPQKNFAGKHNKLVKKLKDKLASCGFVCETESSIKIEGRAGRIDLSCERGHNLYVIEVKGFERRDPQLFHLTDILQLTSYALALNKKRDVIKAILLYRDDVEHLLKLDNPSKCSAFLEKRAIRYEDYKELVEELLNAPIPWGRIIGPYCLYCVNYDRCFNLSQGG</sequence>
<evidence type="ECO:0000313" key="2">
    <source>
        <dbReference type="EMBL" id="UXD22286.1"/>
    </source>
</evidence>
<proteinExistence type="predicted"/>
<accession>A0A977KCD7</accession>
<dbReference type="Gene3D" id="3.90.320.10">
    <property type="match status" value="1"/>
</dbReference>
<dbReference type="InterPro" id="IPR011604">
    <property type="entry name" value="PDDEXK-like_dom_sf"/>
</dbReference>
<evidence type="ECO:0000256" key="1">
    <source>
        <dbReference type="ARBA" id="ARBA00001936"/>
    </source>
</evidence>
<name>A0A977KCD7_9CREN</name>
<dbReference type="EMBL" id="CP006868">
    <property type="protein sequence ID" value="UXD22286.1"/>
    <property type="molecule type" value="Genomic_DNA"/>
</dbReference>
<dbReference type="AlphaFoldDB" id="A0A977KCD7"/>
<evidence type="ECO:0000313" key="3">
    <source>
        <dbReference type="Proteomes" id="UP001063698"/>
    </source>
</evidence>
<gene>
    <name evidence="2" type="ORF">IPA_03225</name>
</gene>
<organism evidence="2 3">
    <name type="scientific">Ignicoccus pacificus DSM 13166</name>
    <dbReference type="NCBI Taxonomy" id="940294"/>
    <lineage>
        <taxon>Archaea</taxon>
        <taxon>Thermoproteota</taxon>
        <taxon>Thermoprotei</taxon>
        <taxon>Desulfurococcales</taxon>
        <taxon>Desulfurococcaceae</taxon>
        <taxon>Ignicoccus</taxon>
    </lineage>
</organism>
<dbReference type="Proteomes" id="UP001063698">
    <property type="component" value="Chromosome"/>
</dbReference>
<keyword evidence="3" id="KW-1185">Reference proteome</keyword>
<protein>
    <submittedName>
        <fullName evidence="2">Uncharacterized protein</fullName>
    </submittedName>
</protein>
<dbReference type="KEGG" id="ipc:IPA_03225"/>
<comment type="cofactor">
    <cofactor evidence="1">
        <name>Mn(2+)</name>
        <dbReference type="ChEBI" id="CHEBI:29035"/>
    </cofactor>
</comment>
<reference evidence="2" key="1">
    <citation type="submission" date="2013-11" db="EMBL/GenBank/DDBJ databases">
        <title>Comparative genomics of Ignicoccus.</title>
        <authorList>
            <person name="Podar M."/>
        </authorList>
    </citation>
    <scope>NUCLEOTIDE SEQUENCE</scope>
    <source>
        <strain evidence="2">DSM 13166</strain>
    </source>
</reference>